<reference evidence="3 4" key="1">
    <citation type="journal article" date="2016" name="Nat. Commun.">
        <title>Thousands of microbial genomes shed light on interconnected biogeochemical processes in an aquifer system.</title>
        <authorList>
            <person name="Anantharaman K."/>
            <person name="Brown C.T."/>
            <person name="Hug L.A."/>
            <person name="Sharon I."/>
            <person name="Castelle C.J."/>
            <person name="Probst A.J."/>
            <person name="Thomas B.C."/>
            <person name="Singh A."/>
            <person name="Wilkins M.J."/>
            <person name="Karaoz U."/>
            <person name="Brodie E.L."/>
            <person name="Williams K.H."/>
            <person name="Hubbard S.S."/>
            <person name="Banfield J.F."/>
        </authorList>
    </citation>
    <scope>NUCLEOTIDE SEQUENCE [LARGE SCALE GENOMIC DNA]</scope>
</reference>
<organism evidence="3 4">
    <name type="scientific">Candidatus Yanofskybacteria bacterium RIFCSPHIGHO2_01_FULL_44_22</name>
    <dbReference type="NCBI Taxonomy" id="1802669"/>
    <lineage>
        <taxon>Bacteria</taxon>
        <taxon>Candidatus Yanofskyibacteriota</taxon>
    </lineage>
</organism>
<keyword evidence="2" id="KW-0472">Membrane</keyword>
<accession>A0A1F8EXT4</accession>
<keyword evidence="2" id="KW-1133">Transmembrane helix</keyword>
<feature type="transmembrane region" description="Helical" evidence="2">
    <location>
        <begin position="92"/>
        <end position="110"/>
    </location>
</feature>
<feature type="transmembrane region" description="Helical" evidence="2">
    <location>
        <begin position="146"/>
        <end position="172"/>
    </location>
</feature>
<proteinExistence type="predicted"/>
<comment type="caution">
    <text evidence="3">The sequence shown here is derived from an EMBL/GenBank/DDBJ whole genome shotgun (WGS) entry which is preliminary data.</text>
</comment>
<evidence type="ECO:0000313" key="4">
    <source>
        <dbReference type="Proteomes" id="UP000177419"/>
    </source>
</evidence>
<dbReference type="Proteomes" id="UP000177419">
    <property type="component" value="Unassembled WGS sequence"/>
</dbReference>
<keyword evidence="2" id="KW-0812">Transmembrane</keyword>
<evidence type="ECO:0000256" key="2">
    <source>
        <dbReference type="SAM" id="Phobius"/>
    </source>
</evidence>
<dbReference type="AlphaFoldDB" id="A0A1F8EXT4"/>
<dbReference type="EMBL" id="MGJJ01000009">
    <property type="protein sequence ID" value="OGN05692.1"/>
    <property type="molecule type" value="Genomic_DNA"/>
</dbReference>
<gene>
    <name evidence="3" type="ORF">A2746_00530</name>
</gene>
<evidence type="ECO:0000256" key="1">
    <source>
        <dbReference type="SAM" id="MobiDB-lite"/>
    </source>
</evidence>
<feature type="region of interest" description="Disordered" evidence="1">
    <location>
        <begin position="1"/>
        <end position="53"/>
    </location>
</feature>
<feature type="transmembrane region" description="Helical" evidence="2">
    <location>
        <begin position="116"/>
        <end position="134"/>
    </location>
</feature>
<feature type="compositionally biased region" description="Basic and acidic residues" evidence="1">
    <location>
        <begin position="32"/>
        <end position="44"/>
    </location>
</feature>
<name>A0A1F8EXT4_9BACT</name>
<sequence length="198" mass="21930">MVNSTNQNPQEQYKQKQAASISQDKGLSLSPSKRELGEQYEKEQTGPSLAESGAEQEYAYQLELVRAQQRMSDEEEAARLEEESKKPVPMSWLLFLFMLLISVILDVIDIFTGGTIGWLIGIFGDLLLLAFVGISKSGRKQFKKIIIGLLGDSIPIVAFLPIRSIFLVWAFMSSRSTKLQAVGQIASKAALTHPAPNK</sequence>
<protein>
    <submittedName>
        <fullName evidence="3">Uncharacterized protein</fullName>
    </submittedName>
</protein>
<evidence type="ECO:0000313" key="3">
    <source>
        <dbReference type="EMBL" id="OGN05692.1"/>
    </source>
</evidence>
<feature type="compositionally biased region" description="Polar residues" evidence="1">
    <location>
        <begin position="1"/>
        <end position="31"/>
    </location>
</feature>